<dbReference type="GO" id="GO:0031410">
    <property type="term" value="C:cytoplasmic vesicle"/>
    <property type="evidence" value="ECO:0007669"/>
    <property type="project" value="TreeGrafter"/>
</dbReference>
<dbReference type="PROSITE" id="PS50211">
    <property type="entry name" value="DENN"/>
    <property type="match status" value="1"/>
</dbReference>
<dbReference type="OrthoDB" id="206724at2759"/>
<dbReference type="EMBL" id="MPUH01000029">
    <property type="protein sequence ID" value="OMJ94290.1"/>
    <property type="molecule type" value="Genomic_DNA"/>
</dbReference>
<gene>
    <name evidence="2" type="ORF">SteCoe_2635</name>
</gene>
<proteinExistence type="predicted"/>
<dbReference type="InterPro" id="IPR051696">
    <property type="entry name" value="DENN_Domain_GEFs"/>
</dbReference>
<dbReference type="PANTHER" id="PTHR12296">
    <property type="entry name" value="DENN DOMAIN-CONTAINING PROTEIN 4"/>
    <property type="match status" value="1"/>
</dbReference>
<organism evidence="2 3">
    <name type="scientific">Stentor coeruleus</name>
    <dbReference type="NCBI Taxonomy" id="5963"/>
    <lineage>
        <taxon>Eukaryota</taxon>
        <taxon>Sar</taxon>
        <taxon>Alveolata</taxon>
        <taxon>Ciliophora</taxon>
        <taxon>Postciliodesmatophora</taxon>
        <taxon>Heterotrichea</taxon>
        <taxon>Heterotrichida</taxon>
        <taxon>Stentoridae</taxon>
        <taxon>Stentor</taxon>
    </lineage>
</organism>
<dbReference type="InterPro" id="IPR043153">
    <property type="entry name" value="DENN_C"/>
</dbReference>
<keyword evidence="3" id="KW-1185">Reference proteome</keyword>
<protein>
    <recommendedName>
        <fullName evidence="1">UDENN domain-containing protein</fullName>
    </recommendedName>
</protein>
<dbReference type="Proteomes" id="UP000187209">
    <property type="component" value="Unassembled WGS sequence"/>
</dbReference>
<dbReference type="InterPro" id="IPR037516">
    <property type="entry name" value="Tripartite_DENN"/>
</dbReference>
<reference evidence="2 3" key="1">
    <citation type="submission" date="2016-11" db="EMBL/GenBank/DDBJ databases">
        <title>The macronuclear genome of Stentor coeruleus: a giant cell with tiny introns.</title>
        <authorList>
            <person name="Slabodnick M."/>
            <person name="Ruby J.G."/>
            <person name="Reiff S.B."/>
            <person name="Swart E.C."/>
            <person name="Gosai S."/>
            <person name="Prabakaran S."/>
            <person name="Witkowska E."/>
            <person name="Larue G.E."/>
            <person name="Fisher S."/>
            <person name="Freeman R.M."/>
            <person name="Gunawardena J."/>
            <person name="Chu W."/>
            <person name="Stover N.A."/>
            <person name="Gregory B.D."/>
            <person name="Nowacki M."/>
            <person name="Derisi J."/>
            <person name="Roy S.W."/>
            <person name="Marshall W.F."/>
            <person name="Sood P."/>
        </authorList>
    </citation>
    <scope>NUCLEOTIDE SEQUENCE [LARGE SCALE GENOMIC DNA]</scope>
    <source>
        <strain evidence="2">WM001</strain>
    </source>
</reference>
<evidence type="ECO:0000313" key="2">
    <source>
        <dbReference type="EMBL" id="OMJ94290.1"/>
    </source>
</evidence>
<evidence type="ECO:0000259" key="1">
    <source>
        <dbReference type="PROSITE" id="PS50211"/>
    </source>
</evidence>
<dbReference type="InterPro" id="IPR001194">
    <property type="entry name" value="cDENN_dom"/>
</dbReference>
<name>A0A1R2CZ92_9CILI</name>
<sequence>MEALFTELQKPYTQLVDSISVLGLSIKNLRDILIESKTSGYPEIIFQLPPGSDVLKQSQMEMIFTEGEIFLETSPKTPKFFSTTVTNAYGEFTHLHCLITYQRITPSIINWSKDRVSNLKFIKDLKNPYPNEESFSLYVPIALCLVTNSGYIDVFRDILMTLNSFLECIKNTNIKVNSIVASVEFMRTACLLLNDLIIPPYNIELISKIGGCNIRIPVEVSSGLLHTEKCIAVLLDLIDIRNIIELWECLLLNKHAFIRSCNEYLLYLILEAVKELLFPLKWSLYIVPVLGPKLIEYMSSPVPILIGINSAQVSVEAALKENPSAVILDIDSNILYNSSSSLCDCQTSVISKKLQLVKAYYYVKRDRLSAYRMNSLENNIDDEEFIRTAKTLLTTSLEDKEKIFIALIRHIFLDFFIRGLGKFNVFFTYDSFEERFEFSNEKFLQSIKKCSHCKMEKFWKEFVESSTFQYFLQYEGKCDDSYYRRYFRILTNMKNGDYEISDTKPSYVFNIEKGISPRQLMNLIKKNKNKSIGSFLSDSISFLTLEIVNHLKFYKDYYKNGEVTGEYLILDEVCETYSLYYGKYGIIRVVSLLLGHISPEKFIEFSITNDTILPRLACQINPLTFWETSILQLYYLIKNKPFTWDLPRILGVIRILNDNDAKMLMVYQLISGILNEIMNINTDMISEIIQFKGKVGNLARLLIMQGCTPLNKARCEFFGPEELKIEAELIGESKKQGKKITPVNANVKGKRKFSLFKW</sequence>
<dbReference type="Pfam" id="PF02141">
    <property type="entry name" value="DENN"/>
    <property type="match status" value="1"/>
</dbReference>
<accession>A0A1R2CZ92</accession>
<dbReference type="PANTHER" id="PTHR12296:SF21">
    <property type="entry name" value="DENN DOMAIN-CONTAINING PROTEIN 3"/>
    <property type="match status" value="1"/>
</dbReference>
<evidence type="ECO:0000313" key="3">
    <source>
        <dbReference type="Proteomes" id="UP000187209"/>
    </source>
</evidence>
<dbReference type="Gene3D" id="3.40.50.11500">
    <property type="match status" value="1"/>
</dbReference>
<dbReference type="GO" id="GO:0032483">
    <property type="term" value="P:regulation of Rab protein signal transduction"/>
    <property type="evidence" value="ECO:0007669"/>
    <property type="project" value="TreeGrafter"/>
</dbReference>
<dbReference type="AlphaFoldDB" id="A0A1R2CZ92"/>
<comment type="caution">
    <text evidence="2">The sequence shown here is derived from an EMBL/GenBank/DDBJ whole genome shotgun (WGS) entry which is preliminary data.</text>
</comment>
<feature type="domain" description="UDENN" evidence="1">
    <location>
        <begin position="17"/>
        <end position="484"/>
    </location>
</feature>
<dbReference type="SMART" id="SM00799">
    <property type="entry name" value="DENN"/>
    <property type="match status" value="1"/>
</dbReference>